<comment type="caution">
    <text evidence="1">The sequence shown here is derived from an EMBL/GenBank/DDBJ whole genome shotgun (WGS) entry which is preliminary data.</text>
</comment>
<reference evidence="1" key="1">
    <citation type="journal article" date="2017" name="Gigascience">
        <title>The first near-complete assembly of the hexaploid bread wheat genome, Triticum aestivum.</title>
        <authorList>
            <person name="Zimin A.V."/>
            <person name="Puiu D."/>
            <person name="Hall R."/>
            <person name="Kingan S."/>
            <person name="Clavijo B.J."/>
            <person name="Salzberg S.L."/>
        </authorList>
    </citation>
    <scope>NUCLEOTIDE SEQUENCE</scope>
    <source>
        <tissue evidence="1">Leaf</tissue>
    </source>
</reference>
<organism evidence="1">
    <name type="scientific">Triticum aestivum</name>
    <name type="common">Wheat</name>
    <dbReference type="NCBI Taxonomy" id="4565"/>
    <lineage>
        <taxon>Eukaryota</taxon>
        <taxon>Viridiplantae</taxon>
        <taxon>Streptophyta</taxon>
        <taxon>Embryophyta</taxon>
        <taxon>Tracheophyta</taxon>
        <taxon>Spermatophyta</taxon>
        <taxon>Magnoliopsida</taxon>
        <taxon>Liliopsida</taxon>
        <taxon>Poales</taxon>
        <taxon>Poaceae</taxon>
        <taxon>BOP clade</taxon>
        <taxon>Pooideae</taxon>
        <taxon>Triticodae</taxon>
        <taxon>Triticeae</taxon>
        <taxon>Triticinae</taxon>
        <taxon>Triticum</taxon>
    </lineage>
</organism>
<dbReference type="AlphaFoldDB" id="A0A9R1H1B4"/>
<sequence length="38" mass="4182">MCCSQPVFITNYTESDAYICLVTHTHPSSASAKAKTFQ</sequence>
<name>A0A9R1H1B4_WHEAT</name>
<dbReference type="EMBL" id="CM022223">
    <property type="protein sequence ID" value="KAF7057043.1"/>
    <property type="molecule type" value="Genomic_DNA"/>
</dbReference>
<gene>
    <name evidence="1" type="ORF">CFC21_064382</name>
</gene>
<accession>A0A9R1H1B4</accession>
<dbReference type="Proteomes" id="UP000815260">
    <property type="component" value="Chromosome 5A"/>
</dbReference>
<reference evidence="1" key="2">
    <citation type="submission" date="2020-03" db="EMBL/GenBank/DDBJ databases">
        <title>The second near-complete assembly of the hexaploid bread wheat (Triticum aestivum) genome.</title>
        <authorList>
            <person name="Zimin A.V."/>
            <person name="Puiu D."/>
            <person name="Shumante A."/>
            <person name="Alonge M."/>
            <person name="Salzberg S.L."/>
        </authorList>
    </citation>
    <scope>NUCLEOTIDE SEQUENCE</scope>
    <source>
        <tissue evidence="1">Leaf</tissue>
    </source>
</reference>
<evidence type="ECO:0000313" key="1">
    <source>
        <dbReference type="EMBL" id="KAF7057043.1"/>
    </source>
</evidence>
<proteinExistence type="predicted"/>
<protein>
    <submittedName>
        <fullName evidence="1">Uncharacterized protein</fullName>
    </submittedName>
</protein>